<evidence type="ECO:0000259" key="9">
    <source>
        <dbReference type="Pfam" id="PF01488"/>
    </source>
</evidence>
<dbReference type="PANTHER" id="PTHR21089">
    <property type="entry name" value="SHIKIMATE DEHYDROGENASE"/>
    <property type="match status" value="1"/>
</dbReference>
<dbReference type="SUPFAM" id="SSF51735">
    <property type="entry name" value="NAD(P)-binding Rossmann-fold domains"/>
    <property type="match status" value="1"/>
</dbReference>
<dbReference type="Gene3D" id="3.40.50.720">
    <property type="entry name" value="NAD(P)-binding Rossmann-like Domain"/>
    <property type="match status" value="1"/>
</dbReference>
<dbReference type="RefSeq" id="WP_197311851.1">
    <property type="nucleotide sequence ID" value="NZ_JADZLT010000051.1"/>
</dbReference>
<evidence type="ECO:0000259" key="10">
    <source>
        <dbReference type="Pfam" id="PF08501"/>
    </source>
</evidence>
<sequence>MTTTEHAIPQTETTAGPRAAILGWPIAHSRSPVIHGFWLAEHGIAGTYERIAVPPEEIAAFLAAYPEKGLVGGNVTVPHKEAAYRATAGRTDAIATRLGAVNTLWLEDGRLCGGNTDAHGFVANLDEGAPGWDAAPGPAVVLGAGGAAKAVLFGLESRGFGPIHLVNRTRARAEDVAAIFPGTVRAAGFDDLPALLPDARLVVNTTSLGMVGQPPLEIDLAPLAADALVTDAVYVPLETPLLAAARARGLATVDGLGMVLHQAVPGFERWFGLRPAVTPALRARLLADIGG</sequence>
<dbReference type="InterPro" id="IPR022893">
    <property type="entry name" value="Shikimate_DH_fam"/>
</dbReference>
<comment type="catalytic activity">
    <reaction evidence="7 8">
        <text>shikimate + NADP(+) = 3-dehydroshikimate + NADPH + H(+)</text>
        <dbReference type="Rhea" id="RHEA:17737"/>
        <dbReference type="ChEBI" id="CHEBI:15378"/>
        <dbReference type="ChEBI" id="CHEBI:16630"/>
        <dbReference type="ChEBI" id="CHEBI:36208"/>
        <dbReference type="ChEBI" id="CHEBI:57783"/>
        <dbReference type="ChEBI" id="CHEBI:58349"/>
        <dbReference type="EC" id="1.1.1.25"/>
    </reaction>
</comment>
<keyword evidence="4 8" id="KW-0521">NADP</keyword>
<feature type="binding site" evidence="8">
    <location>
        <position position="76"/>
    </location>
    <ligand>
        <name>shikimate</name>
        <dbReference type="ChEBI" id="CHEBI:36208"/>
    </ligand>
</feature>
<keyword evidence="12" id="KW-1185">Reference proteome</keyword>
<evidence type="ECO:0000256" key="6">
    <source>
        <dbReference type="ARBA" id="ARBA00023141"/>
    </source>
</evidence>
<dbReference type="GO" id="GO:0050661">
    <property type="term" value="F:NADP binding"/>
    <property type="evidence" value="ECO:0007669"/>
    <property type="project" value="InterPro"/>
</dbReference>
<evidence type="ECO:0000256" key="4">
    <source>
        <dbReference type="ARBA" id="ARBA00022857"/>
    </source>
</evidence>
<evidence type="ECO:0000313" key="11">
    <source>
        <dbReference type="EMBL" id="MBH0238766.1"/>
    </source>
</evidence>
<feature type="active site" description="Proton acceptor" evidence="8">
    <location>
        <position position="80"/>
    </location>
</feature>
<dbReference type="Proteomes" id="UP000631694">
    <property type="component" value="Unassembled WGS sequence"/>
</dbReference>
<evidence type="ECO:0000256" key="1">
    <source>
        <dbReference type="ARBA" id="ARBA00004871"/>
    </source>
</evidence>
<comment type="function">
    <text evidence="8">Involved in the biosynthesis of the chorismate, which leads to the biosynthesis of aromatic amino acids. Catalyzes the reversible NADPH linked reduction of 3-dehydroshikimate (DHSA) to yield shikimate (SA).</text>
</comment>
<dbReference type="NCBIfam" id="TIGR00507">
    <property type="entry name" value="aroE"/>
    <property type="match status" value="1"/>
</dbReference>
<dbReference type="Pfam" id="PF08501">
    <property type="entry name" value="Shikimate_dh_N"/>
    <property type="match status" value="1"/>
</dbReference>
<dbReference type="GO" id="GO:0009073">
    <property type="term" value="P:aromatic amino acid family biosynthetic process"/>
    <property type="evidence" value="ECO:0007669"/>
    <property type="project" value="UniProtKB-KW"/>
</dbReference>
<dbReference type="InterPro" id="IPR011342">
    <property type="entry name" value="Shikimate_DH"/>
</dbReference>
<dbReference type="NCBIfam" id="NF001312">
    <property type="entry name" value="PRK00258.1-4"/>
    <property type="match status" value="1"/>
</dbReference>
<dbReference type="InterPro" id="IPR013708">
    <property type="entry name" value="Shikimate_DH-bd_N"/>
</dbReference>
<dbReference type="GO" id="GO:0005829">
    <property type="term" value="C:cytosol"/>
    <property type="evidence" value="ECO:0007669"/>
    <property type="project" value="TreeGrafter"/>
</dbReference>
<dbReference type="AlphaFoldDB" id="A0A931N0G2"/>
<keyword evidence="3 8" id="KW-0028">Amino-acid biosynthesis</keyword>
<dbReference type="EMBL" id="JADZLT010000051">
    <property type="protein sequence ID" value="MBH0238766.1"/>
    <property type="molecule type" value="Genomic_DNA"/>
</dbReference>
<feature type="binding site" evidence="8">
    <location>
        <position position="255"/>
    </location>
    <ligand>
        <name>NADP(+)</name>
        <dbReference type="ChEBI" id="CHEBI:58349"/>
    </ligand>
</feature>
<dbReference type="GO" id="GO:0004764">
    <property type="term" value="F:shikimate 3-dehydrogenase (NADP+) activity"/>
    <property type="evidence" value="ECO:0007669"/>
    <property type="project" value="UniProtKB-UniRule"/>
</dbReference>
<dbReference type="HAMAP" id="MF_00222">
    <property type="entry name" value="Shikimate_DH_AroE"/>
    <property type="match status" value="1"/>
</dbReference>
<evidence type="ECO:0000256" key="2">
    <source>
        <dbReference type="ARBA" id="ARBA00012962"/>
    </source>
</evidence>
<accession>A0A931N0G2</accession>
<evidence type="ECO:0000256" key="5">
    <source>
        <dbReference type="ARBA" id="ARBA00023002"/>
    </source>
</evidence>
<dbReference type="Gene3D" id="3.40.50.10860">
    <property type="entry name" value="Leucine Dehydrogenase, chain A, domain 1"/>
    <property type="match status" value="1"/>
</dbReference>
<evidence type="ECO:0000256" key="8">
    <source>
        <dbReference type="HAMAP-Rule" id="MF_00222"/>
    </source>
</evidence>
<feature type="binding site" evidence="8">
    <location>
        <begin position="29"/>
        <end position="31"/>
    </location>
    <ligand>
        <name>shikimate</name>
        <dbReference type="ChEBI" id="CHEBI:36208"/>
    </ligand>
</feature>
<feature type="binding site" evidence="8">
    <location>
        <begin position="143"/>
        <end position="147"/>
    </location>
    <ligand>
        <name>NADP(+)</name>
        <dbReference type="ChEBI" id="CHEBI:58349"/>
    </ligand>
</feature>
<feature type="binding site" evidence="8">
    <location>
        <position position="102"/>
    </location>
    <ligand>
        <name>shikimate</name>
        <dbReference type="ChEBI" id="CHEBI:36208"/>
    </ligand>
</feature>
<dbReference type="Pfam" id="PF01488">
    <property type="entry name" value="Shikimate_DH"/>
    <property type="match status" value="1"/>
</dbReference>
<feature type="binding site" evidence="8">
    <location>
        <position position="117"/>
    </location>
    <ligand>
        <name>shikimate</name>
        <dbReference type="ChEBI" id="CHEBI:36208"/>
    </ligand>
</feature>
<proteinExistence type="inferred from homology"/>
<dbReference type="GO" id="GO:0008652">
    <property type="term" value="P:amino acid biosynthetic process"/>
    <property type="evidence" value="ECO:0007669"/>
    <property type="project" value="UniProtKB-KW"/>
</dbReference>
<reference evidence="11" key="1">
    <citation type="submission" date="2020-12" db="EMBL/GenBank/DDBJ databases">
        <title>Methylobrevis albus sp. nov., isolated from fresh water lack sediment.</title>
        <authorList>
            <person name="Zou Q."/>
        </authorList>
    </citation>
    <scope>NUCLEOTIDE SEQUENCE</scope>
    <source>
        <strain evidence="11">L22</strain>
    </source>
</reference>
<evidence type="ECO:0000256" key="3">
    <source>
        <dbReference type="ARBA" id="ARBA00022605"/>
    </source>
</evidence>
<keyword evidence="6 8" id="KW-0057">Aromatic amino acid biosynthesis</keyword>
<protein>
    <recommendedName>
        <fullName evidence="2 8">Shikimate dehydrogenase (NADP(+))</fullName>
        <shortName evidence="8">SDH</shortName>
        <ecNumber evidence="2 8">1.1.1.25</ecNumber>
    </recommendedName>
</protein>
<gene>
    <name evidence="8" type="primary">aroE</name>
    <name evidence="11" type="ORF">I5731_13095</name>
</gene>
<dbReference type="CDD" id="cd01065">
    <property type="entry name" value="NAD_bind_Shikimate_DH"/>
    <property type="match status" value="1"/>
</dbReference>
<comment type="similarity">
    <text evidence="8">Belongs to the shikimate dehydrogenase family.</text>
</comment>
<dbReference type="EC" id="1.1.1.25" evidence="2 8"/>
<feature type="domain" description="Shikimate dehydrogenase substrate binding N-terminal" evidence="10">
    <location>
        <begin position="21"/>
        <end position="104"/>
    </location>
</feature>
<dbReference type="PANTHER" id="PTHR21089:SF1">
    <property type="entry name" value="BIFUNCTIONAL 3-DEHYDROQUINATE DEHYDRATASE_SHIKIMATE DEHYDROGENASE, CHLOROPLASTIC"/>
    <property type="match status" value="1"/>
</dbReference>
<feature type="binding site" evidence="8">
    <location>
        <position position="232"/>
    </location>
    <ligand>
        <name>NADP(+)</name>
        <dbReference type="ChEBI" id="CHEBI:58349"/>
    </ligand>
</feature>
<dbReference type="InterPro" id="IPR006151">
    <property type="entry name" value="Shikm_DH/Glu-tRNA_Rdtase"/>
</dbReference>
<comment type="caution">
    <text evidence="11">The sequence shown here is derived from an EMBL/GenBank/DDBJ whole genome shotgun (WGS) entry which is preliminary data.</text>
</comment>
<feature type="domain" description="Quinate/shikimate 5-dehydrogenase/glutamyl-tRNA reductase" evidence="9">
    <location>
        <begin position="139"/>
        <end position="207"/>
    </location>
</feature>
<dbReference type="GO" id="GO:0009423">
    <property type="term" value="P:chorismate biosynthetic process"/>
    <property type="evidence" value="ECO:0007669"/>
    <property type="project" value="UniProtKB-UniRule"/>
</dbReference>
<feature type="binding site" evidence="8">
    <location>
        <begin position="167"/>
        <end position="172"/>
    </location>
    <ligand>
        <name>NADP(+)</name>
        <dbReference type="ChEBI" id="CHEBI:58349"/>
    </ligand>
</feature>
<dbReference type="InterPro" id="IPR046346">
    <property type="entry name" value="Aminoacid_DH-like_N_sf"/>
</dbReference>
<name>A0A931N0G2_9HYPH</name>
<dbReference type="GO" id="GO:0019632">
    <property type="term" value="P:shikimate metabolic process"/>
    <property type="evidence" value="ECO:0007669"/>
    <property type="project" value="InterPro"/>
</dbReference>
<comment type="pathway">
    <text evidence="1 8">Metabolic intermediate biosynthesis; chorismate biosynthesis; chorismate from D-erythrose 4-phosphate and phosphoenolpyruvate: step 4/7.</text>
</comment>
<feature type="binding site" evidence="8">
    <location>
        <position position="234"/>
    </location>
    <ligand>
        <name>shikimate</name>
        <dbReference type="ChEBI" id="CHEBI:36208"/>
    </ligand>
</feature>
<evidence type="ECO:0000313" key="12">
    <source>
        <dbReference type="Proteomes" id="UP000631694"/>
    </source>
</evidence>
<organism evidence="11 12">
    <name type="scientific">Methylobrevis albus</name>
    <dbReference type="NCBI Taxonomy" id="2793297"/>
    <lineage>
        <taxon>Bacteria</taxon>
        <taxon>Pseudomonadati</taxon>
        <taxon>Pseudomonadota</taxon>
        <taxon>Alphaproteobacteria</taxon>
        <taxon>Hyphomicrobiales</taxon>
        <taxon>Pleomorphomonadaceae</taxon>
        <taxon>Methylobrevis</taxon>
    </lineage>
</organism>
<evidence type="ECO:0000256" key="7">
    <source>
        <dbReference type="ARBA" id="ARBA00049442"/>
    </source>
</evidence>
<comment type="subunit">
    <text evidence="8">Homodimer.</text>
</comment>
<dbReference type="SUPFAM" id="SSF53223">
    <property type="entry name" value="Aminoacid dehydrogenase-like, N-terminal domain"/>
    <property type="match status" value="1"/>
</dbReference>
<comment type="caution">
    <text evidence="8">Lacks conserved residue(s) required for the propagation of feature annotation.</text>
</comment>
<feature type="binding site" evidence="8">
    <location>
        <position position="262"/>
    </location>
    <ligand>
        <name>shikimate</name>
        <dbReference type="ChEBI" id="CHEBI:36208"/>
    </ligand>
</feature>
<keyword evidence="5 8" id="KW-0560">Oxidoreductase</keyword>
<dbReference type="InterPro" id="IPR036291">
    <property type="entry name" value="NAD(P)-bd_dom_sf"/>
</dbReference>